<accession>A0A3D8L8W5</accession>
<organism evidence="1 2">
    <name type="scientific">Pontibacter diazotrophicus</name>
    <dbReference type="NCBI Taxonomy" id="1400979"/>
    <lineage>
        <taxon>Bacteria</taxon>
        <taxon>Pseudomonadati</taxon>
        <taxon>Bacteroidota</taxon>
        <taxon>Cytophagia</taxon>
        <taxon>Cytophagales</taxon>
        <taxon>Hymenobacteraceae</taxon>
        <taxon>Pontibacter</taxon>
    </lineage>
</organism>
<comment type="caution">
    <text evidence="1">The sequence shown here is derived from an EMBL/GenBank/DDBJ whole genome shotgun (WGS) entry which is preliminary data.</text>
</comment>
<keyword evidence="2" id="KW-1185">Reference proteome</keyword>
<sequence>MSHVLSLCVKNFAVSFYPLFPLFIMMTTNPEIVVTTCGRELNLSNTELVIERSNSLFSYNIHKLESGEYIIAEKFYANPFNNRYILLNDEQIELLKNL</sequence>
<protein>
    <submittedName>
        <fullName evidence="1">Uncharacterized protein</fullName>
    </submittedName>
</protein>
<reference evidence="2" key="1">
    <citation type="submission" date="2018-08" db="EMBL/GenBank/DDBJ databases">
        <authorList>
            <person name="Liu Z.-W."/>
            <person name="Du Z.-J."/>
        </authorList>
    </citation>
    <scope>NUCLEOTIDE SEQUENCE [LARGE SCALE GENOMIC DNA]</scope>
    <source>
        <strain evidence="2">H4X</strain>
    </source>
</reference>
<proteinExistence type="predicted"/>
<gene>
    <name evidence="1" type="ORF">DXT99_19790</name>
</gene>
<evidence type="ECO:0000313" key="1">
    <source>
        <dbReference type="EMBL" id="RDV13432.1"/>
    </source>
</evidence>
<dbReference type="AlphaFoldDB" id="A0A3D8L8W5"/>
<dbReference type="Proteomes" id="UP000256708">
    <property type="component" value="Unassembled WGS sequence"/>
</dbReference>
<evidence type="ECO:0000313" key="2">
    <source>
        <dbReference type="Proteomes" id="UP000256708"/>
    </source>
</evidence>
<name>A0A3D8L8W5_9BACT</name>
<dbReference type="EMBL" id="QRGR01000024">
    <property type="protein sequence ID" value="RDV13432.1"/>
    <property type="molecule type" value="Genomic_DNA"/>
</dbReference>